<sequence length="71" mass="8308">MKSSTVATNMELERNRGYWRAKGFNRNASEPCLTRGDEMIKRDRGRWCLYDVARGRVKAEPILYTLLKTII</sequence>
<accession>A0A7M2QPG9</accession>
<name>A0A7M2QPG9_9ZZZZ</name>
<protein>
    <recommendedName>
        <fullName evidence="2">Creatininase</fullName>
    </recommendedName>
</protein>
<evidence type="ECO:0008006" key="2">
    <source>
        <dbReference type="Google" id="ProtNLM"/>
    </source>
</evidence>
<reference evidence="1" key="1">
    <citation type="submission" date="2020-09" db="EMBL/GenBank/DDBJ databases">
        <authorList>
            <person name="Eze J.U."/>
            <person name="Rahube T.O."/>
        </authorList>
    </citation>
    <scope>NUCLEOTIDE SEQUENCE</scope>
</reference>
<dbReference type="EMBL" id="MT993629">
    <property type="protein sequence ID" value="QOV05649.1"/>
    <property type="molecule type" value="Genomic_DNA"/>
</dbReference>
<dbReference type="AlphaFoldDB" id="A0A7M2QPG9"/>
<evidence type="ECO:0000313" key="1">
    <source>
        <dbReference type="EMBL" id="QOV05649.1"/>
    </source>
</evidence>
<proteinExistence type="predicted"/>
<organism evidence="1">
    <name type="scientific">feces metagenome</name>
    <dbReference type="NCBI Taxonomy" id="1861841"/>
    <lineage>
        <taxon>unclassified sequences</taxon>
        <taxon>metagenomes</taxon>
        <taxon>organismal metagenomes</taxon>
    </lineage>
</organism>